<organism evidence="2 3">
    <name type="scientific">Nitrincola iocasae</name>
    <dbReference type="NCBI Taxonomy" id="2614693"/>
    <lineage>
        <taxon>Bacteria</taxon>
        <taxon>Pseudomonadati</taxon>
        <taxon>Pseudomonadota</taxon>
        <taxon>Gammaproteobacteria</taxon>
        <taxon>Oceanospirillales</taxon>
        <taxon>Oceanospirillaceae</taxon>
        <taxon>Nitrincola</taxon>
    </lineage>
</organism>
<reference evidence="2 3" key="1">
    <citation type="submission" date="2019-09" db="EMBL/GenBank/DDBJ databases">
        <title>Nitrincola iocasae sp. nov., a bacterium isolated from the sediment collected at a cold seep field in South China Sea.</title>
        <authorList>
            <person name="Zhang H."/>
            <person name="Wang H."/>
            <person name="Li C."/>
        </authorList>
    </citation>
    <scope>NUCLEOTIDE SEQUENCE [LARGE SCALE GENOMIC DNA]</scope>
    <source>
        <strain evidence="2 3">KXZD1103</strain>
    </source>
</reference>
<proteinExistence type="predicted"/>
<name>A0A5J6LA73_9GAMM</name>
<dbReference type="RefSeq" id="WP_151053440.1">
    <property type="nucleotide sequence ID" value="NZ_CP044222.1"/>
</dbReference>
<dbReference type="AlphaFoldDB" id="A0A5J6LA73"/>
<dbReference type="EMBL" id="CP044222">
    <property type="protein sequence ID" value="QEW05395.1"/>
    <property type="molecule type" value="Genomic_DNA"/>
</dbReference>
<dbReference type="Pfam" id="PF12060">
    <property type="entry name" value="DUF3541"/>
    <property type="match status" value="1"/>
</dbReference>
<sequence>MLRCFRPVYLVFLLLWLVSACSQPLQSSAQQAEVVSSIREHYEDRLSELPLSLQRHYAQRLYRMTGDEVFLPYNHYYAQQLITTLRRDLDYLAEDPDYLLQHDLALLQSRSLRTVRQRQRVELLQAHPGMTFATDLVFRMIQLDYYGLLDSALGERSEQGFELLAPLPFEAFVLSEEAVRHYAAQAANLVWFLQQLGVTDLREPFLARFQSIYPHDRDNLLSPQEYHNKIYGMTHIVIAASRYYQDTLPSDTFPWITDYFIDQLPRLLETATEDILAEVGISLALTDHIDHPAIGQLRQALTAAYDSDARMIPSPQGSTDVARGEHRNVLAVMLLSWPEELYPGPRIDPKMLEEFRYSQPVSAPEVEY</sequence>
<protein>
    <submittedName>
        <fullName evidence="2">DUF3541 domain-containing protein</fullName>
    </submittedName>
</protein>
<dbReference type="Proteomes" id="UP000325606">
    <property type="component" value="Chromosome"/>
</dbReference>
<dbReference type="InterPro" id="IPR021928">
    <property type="entry name" value="DUF3541"/>
</dbReference>
<feature type="chain" id="PRO_5023873887" evidence="1">
    <location>
        <begin position="23"/>
        <end position="368"/>
    </location>
</feature>
<gene>
    <name evidence="2" type="ORF">F5I99_02180</name>
</gene>
<dbReference type="PROSITE" id="PS51257">
    <property type="entry name" value="PROKAR_LIPOPROTEIN"/>
    <property type="match status" value="1"/>
</dbReference>
<keyword evidence="3" id="KW-1185">Reference proteome</keyword>
<feature type="signal peptide" evidence="1">
    <location>
        <begin position="1"/>
        <end position="22"/>
    </location>
</feature>
<accession>A0A5J6LA73</accession>
<evidence type="ECO:0000313" key="2">
    <source>
        <dbReference type="EMBL" id="QEW05395.1"/>
    </source>
</evidence>
<evidence type="ECO:0000256" key="1">
    <source>
        <dbReference type="SAM" id="SignalP"/>
    </source>
</evidence>
<evidence type="ECO:0000313" key="3">
    <source>
        <dbReference type="Proteomes" id="UP000325606"/>
    </source>
</evidence>
<dbReference type="KEGG" id="nik:F5I99_02180"/>
<keyword evidence="1" id="KW-0732">Signal</keyword>